<proteinExistence type="predicted"/>
<gene>
    <name evidence="1" type="ORF">Y1Q_0013997</name>
</gene>
<evidence type="ECO:0000313" key="2">
    <source>
        <dbReference type="Proteomes" id="UP000050525"/>
    </source>
</evidence>
<dbReference type="Proteomes" id="UP000050525">
    <property type="component" value="Unassembled WGS sequence"/>
</dbReference>
<comment type="caution">
    <text evidence="1">The sequence shown here is derived from an EMBL/GenBank/DDBJ whole genome shotgun (WGS) entry which is preliminary data.</text>
</comment>
<sequence length="81" mass="9103">MAGQLQLEFETEDVEELLASHSQELTNEELVHLEEQKEGRKSGPYSGESCSSCSLFLPCHLQVKKGPNQFVEMLQKPKIAL</sequence>
<keyword evidence="2" id="KW-1185">Reference proteome</keyword>
<organism evidence="1 2">
    <name type="scientific">Alligator mississippiensis</name>
    <name type="common">American alligator</name>
    <dbReference type="NCBI Taxonomy" id="8496"/>
    <lineage>
        <taxon>Eukaryota</taxon>
        <taxon>Metazoa</taxon>
        <taxon>Chordata</taxon>
        <taxon>Craniata</taxon>
        <taxon>Vertebrata</taxon>
        <taxon>Euteleostomi</taxon>
        <taxon>Archelosauria</taxon>
        <taxon>Archosauria</taxon>
        <taxon>Crocodylia</taxon>
        <taxon>Alligatoridae</taxon>
        <taxon>Alligatorinae</taxon>
        <taxon>Alligator</taxon>
    </lineage>
</organism>
<dbReference type="AlphaFoldDB" id="A0A151PDE6"/>
<evidence type="ECO:0000313" key="1">
    <source>
        <dbReference type="EMBL" id="KYO47082.1"/>
    </source>
</evidence>
<accession>A0A151PDE6</accession>
<reference evidence="1 2" key="1">
    <citation type="journal article" date="2012" name="Genome Biol.">
        <title>Sequencing three crocodilian genomes to illuminate the evolution of archosaurs and amniotes.</title>
        <authorList>
            <person name="St John J.A."/>
            <person name="Braun E.L."/>
            <person name="Isberg S.R."/>
            <person name="Miles L.G."/>
            <person name="Chong A.Y."/>
            <person name="Gongora J."/>
            <person name="Dalzell P."/>
            <person name="Moran C."/>
            <person name="Bed'hom B."/>
            <person name="Abzhanov A."/>
            <person name="Burgess S.C."/>
            <person name="Cooksey A.M."/>
            <person name="Castoe T.A."/>
            <person name="Crawford N.G."/>
            <person name="Densmore L.D."/>
            <person name="Drew J.C."/>
            <person name="Edwards S.V."/>
            <person name="Faircloth B.C."/>
            <person name="Fujita M.K."/>
            <person name="Greenwold M.J."/>
            <person name="Hoffmann F.G."/>
            <person name="Howard J.M."/>
            <person name="Iguchi T."/>
            <person name="Janes D.E."/>
            <person name="Khan S.Y."/>
            <person name="Kohno S."/>
            <person name="de Koning A.J."/>
            <person name="Lance S.L."/>
            <person name="McCarthy F.M."/>
            <person name="McCormack J.E."/>
            <person name="Merchant M.E."/>
            <person name="Peterson D.G."/>
            <person name="Pollock D.D."/>
            <person name="Pourmand N."/>
            <person name="Raney B.J."/>
            <person name="Roessler K.A."/>
            <person name="Sanford J.R."/>
            <person name="Sawyer R.H."/>
            <person name="Schmidt C.J."/>
            <person name="Triplett E.W."/>
            <person name="Tuberville T.D."/>
            <person name="Venegas-Anaya M."/>
            <person name="Howard J.T."/>
            <person name="Jarvis E.D."/>
            <person name="Guillette L.J.Jr."/>
            <person name="Glenn T.C."/>
            <person name="Green R.E."/>
            <person name="Ray D.A."/>
        </authorList>
    </citation>
    <scope>NUCLEOTIDE SEQUENCE [LARGE SCALE GENOMIC DNA]</scope>
    <source>
        <strain evidence="1">KSC_2009_1</strain>
    </source>
</reference>
<protein>
    <submittedName>
        <fullName evidence="1">Uncharacterized protein</fullName>
    </submittedName>
</protein>
<dbReference type="EMBL" id="AKHW03000483">
    <property type="protein sequence ID" value="KYO47082.1"/>
    <property type="molecule type" value="Genomic_DNA"/>
</dbReference>
<name>A0A151PDE6_ALLMI</name>